<organism evidence="4 5">
    <name type="scientific">Winogradskyella echinorum</name>
    <dbReference type="NCBI Taxonomy" id="538189"/>
    <lineage>
        <taxon>Bacteria</taxon>
        <taxon>Pseudomonadati</taxon>
        <taxon>Bacteroidota</taxon>
        <taxon>Flavobacteriia</taxon>
        <taxon>Flavobacteriales</taxon>
        <taxon>Flavobacteriaceae</taxon>
        <taxon>Winogradskyella</taxon>
    </lineage>
</organism>
<reference evidence="4 5" key="1">
    <citation type="submission" date="2020-08" db="EMBL/GenBank/DDBJ databases">
        <title>Winogradskyella ouciana sp. nov., isolated from the hadal seawater of the Mariana Trench.</title>
        <authorList>
            <person name="He X."/>
        </authorList>
    </citation>
    <scope>NUCLEOTIDE SEQUENCE [LARGE SCALE GENOMIC DNA]</scope>
    <source>
        <strain evidence="4 5">KCTC 22026</strain>
    </source>
</reference>
<feature type="domain" description="Fibronectin type-III" evidence="3">
    <location>
        <begin position="1600"/>
        <end position="1699"/>
    </location>
</feature>
<dbReference type="NCBIfam" id="TIGR04131">
    <property type="entry name" value="Bac_Flav_CTERM"/>
    <property type="match status" value="1"/>
</dbReference>
<dbReference type="Pfam" id="PF03382">
    <property type="entry name" value="DUF285"/>
    <property type="match status" value="5"/>
</dbReference>
<dbReference type="InterPro" id="IPR026341">
    <property type="entry name" value="T9SS_type_B"/>
</dbReference>
<gene>
    <name evidence="4" type="ORF">H6H04_09635</name>
</gene>
<dbReference type="Pfam" id="PF13585">
    <property type="entry name" value="CHU_C"/>
    <property type="match status" value="1"/>
</dbReference>
<feature type="domain" description="PKD" evidence="2">
    <location>
        <begin position="46"/>
        <end position="87"/>
    </location>
</feature>
<dbReference type="InterPro" id="IPR000601">
    <property type="entry name" value="PKD_dom"/>
</dbReference>
<dbReference type="SUPFAM" id="SSF49265">
    <property type="entry name" value="Fibronectin type III"/>
    <property type="match status" value="2"/>
</dbReference>
<dbReference type="EMBL" id="JACOME010000002">
    <property type="protein sequence ID" value="MBC3846640.1"/>
    <property type="molecule type" value="Genomic_DNA"/>
</dbReference>
<dbReference type="InterPro" id="IPR011889">
    <property type="entry name" value="Liste_lipo_26"/>
</dbReference>
<evidence type="ECO:0000256" key="1">
    <source>
        <dbReference type="SAM" id="SignalP"/>
    </source>
</evidence>
<evidence type="ECO:0000313" key="5">
    <source>
        <dbReference type="Proteomes" id="UP000607435"/>
    </source>
</evidence>
<dbReference type="InterPro" id="IPR035986">
    <property type="entry name" value="PKD_dom_sf"/>
</dbReference>
<comment type="caution">
    <text evidence="4">The sequence shown here is derived from an EMBL/GenBank/DDBJ whole genome shotgun (WGS) entry which is preliminary data.</text>
</comment>
<protein>
    <submittedName>
        <fullName evidence="4">BspA family leucine-rich repeat surface protein</fullName>
    </submittedName>
</protein>
<dbReference type="Proteomes" id="UP000607435">
    <property type="component" value="Unassembled WGS sequence"/>
</dbReference>
<proteinExistence type="predicted"/>
<name>A0ABR6Y1L7_9FLAO</name>
<keyword evidence="1" id="KW-0732">Signal</keyword>
<feature type="domain" description="PKD" evidence="2">
    <location>
        <begin position="725"/>
        <end position="756"/>
    </location>
</feature>
<dbReference type="NCBIfam" id="TIGR02167">
    <property type="entry name" value="Liste_lipo_26"/>
    <property type="match status" value="11"/>
</dbReference>
<evidence type="ECO:0000259" key="2">
    <source>
        <dbReference type="PROSITE" id="PS50093"/>
    </source>
</evidence>
<keyword evidence="5" id="KW-1185">Reference proteome</keyword>
<dbReference type="Gene3D" id="2.60.40.10">
    <property type="entry name" value="Immunoglobulins"/>
    <property type="match status" value="5"/>
</dbReference>
<sequence length="2562" mass="284009">MNKNYILIFALIFFLNAYTQDFSAIWNTAHTENNSTLDNQIEIPTNPAYTYNYNVDWGDGITDSNVTGNITHTYASSGSYTINISGTFPQIYFNNTGDKLKIEEILSWGTIQWLSMENSFWGCTNLNFDAIDAPDLSQVTSLQNMFRECSSFNGIVNNWSTNTITNISGTFAYAIIFNRPLDNWNVSSVTDMSETFLQARIFNEPLDSWNTSSVTDMSDMFNATYDFNQNINNWSVNQVTNMERMFANAINYNSPVNNWNVANVTTMREMFEDARIFNQPLDNWDVSNVTDMSGMFDDAEDFNQPIEIWNVANVTTMENMFKEATDFNQPLNNWDVGNVTTMSYMFERTTTFNQPLNNWDVSSVTDMKNMFDGIFGLTPFNQPLDNWNTANVTNMSYMFRRCDFNQPIENWDVSNVINMSGMFNYSPNFNQPLENWDVSSVTNMSSMFNAAIQFNQPLNNWTTTALTNISTIFFNTPLFNQPLDNWDVSNVTNMNNAFNGAATFNQNLGTWNITNVTNMTNMLSNSNLTLENYDNTLIGWAAQSVQNNVSLGALSLTYCDSLNERQDLIDNHNWTITGDSVDCSYVICTNIVSPIDGDLNVPANSNIIWDPAPNATGYYVSIRREDDMGNVLQVIFDNEDVGNVVSVTFTNEFLPGDNVYVTVIPYNEEGPAVGCEEIYFKTVESWVNSPDAFKLTYDTQLQFSNQTTPINQLKLQTRSGIIYNFSIDWGDGQYDNNVTGDITHTYLNPGIYTISIIGDFPAPRHEEFNSDSYKLLSIDQWGTQVWESMQGAFAGCTNMEYMATDIPNLSNVTDMSRMFIVCRNFDGNINNWDVSNVTNMYGMFGVAEIFNQPLNTWDVSNVTNMSLMFFRTDLFDQNIDNWNTANVTNMYRMFEDAEAFNQTIDSWDVGNVTTMESMFKRATAFNQSLNNWNVSSVESMEDMFESATAYNSDISNWDVSNVTTMQSMFSSASAFNQPISLWDVSNVLNMSQMFTSATNFNQPINNWNVSSVVTTSYMFSSATSFNQPLDLWDVSSVTNMSGMFRSASSFNQNINNWNVTNVITTANMFENAIVFNEPLDQWDVNSVVNMSSMFKGATIFNQPIDNWDVSAVATMSSMFENATSFNQPLNSWDVSSVTLTDAMFKGATVFNNPINNWDVASVTNMLSMFEDAIAFDQPLNNWDTGEVLNMQQMFKGATLFNQDIDAWDVSFVTTMEEMFRNATTYNQTMNSWNVASVATMEGMFEDAIAFNSEINSWNVRGVLTMKNMFYGASAFNQTLNNWRVTGVQSMENMFRDAISYNQSMDAWNIGTTNMRSMFRDASSFNQNLVDWDISNITNATNMLDDTALTRENYDATLIAWSELTLTPGLTLGADSLLYCDALQQRQSIIDNFGWTIIGDILDCPIPECTQLVLPLNGATDVPVNTNLTWEDVLFANGYKLEITIQPSGTVINETLGDVTVYEFDTDFTGGETVYVTIIPFNDNGDAIGPCTEESFTISSDPATIPDCTNLTLPLNGDTEVEVNTDISWSPITNANGYNLNVVTNPGGIIIVNNEDVGNVTTYDFTTDLPEETQIDVTITPYNDEGNSNNCTTESFTTQTIPRAPLCTTISSPVNNEIDVAIDTNITWNAVADATGYLISIGTTSGGIEVANSIDVGNMTTYNIPNDLQNSRTYYVTIIPYNATGDATGCNEEIFTTEDPISTSPVCTNLSSPVNGATNIALDLNQITWDIATNATSYRITISGTANNDITNFETTDTFYNFANTFVNGEVVSVTIIPFNATESATGCTTESFTIIPETPNCTTLSSPLDGATNIATDLNQITWNTIANATSYKVTITGTANNNVTDFETTDTFYNFANTFINDEVVTVTIVPINQTIETTGCTSESFTIIPETPSCTALASPLDGATNIATDLNQITWNSIANATSYIVTITGTTNNDITDFETTDTFYNFTNTFVNSEVVSVTIIPIDGPVEAAGCTTESFTIIPETPTCTNLSSPLDGETNVAVDLNQISWNAVANATSYKVTITGTANNNITDFETTDTFYNFANTFINDEVVTVTIIPDNQGVEASGCTSESFTIIPEIPDCTTLTSPLDGATNIATDLNQITWNAVTNATSYRITISGTANNDITNFETTDTFYNFTNTFVNSEVVSVTIIPIDGTVEAAGCTFESFTIIPETPTCTNLSSPLYGETNVAVDLNQITWNAVANATSYKVTITGTANNNVTDFETTDTFYNFANTFINDEVVTVTIVPVNQGVEASGCTSESFTIIPETPDCTTLASPLDGATDIETDLNEITWNSIANATSYKITISGTANNDITDFETTDTFYNFTNLFLNNEIVTVKIIPLNGIVEAVGCASEIFEIVKTPICTELLSPYDGETDVAIETDLTWESISNAEGYILSVGTVSGGTDIVNNLNVGFTTSYSFNDDLQSITTYYVSIIPYNINGEAENCSESQFTTLLVPKNDVKYGFSPNGDGTNDFWHIEGIEDHPNNTVSIYNRWGDLVFQIDDYNNTSNVFRGVANKKTKMGAGKLPDGTYFFQFSISGEHNFKTLEGYVVIKR</sequence>
<dbReference type="InterPro" id="IPR003961">
    <property type="entry name" value="FN3_dom"/>
</dbReference>
<accession>A0ABR6Y1L7</accession>
<evidence type="ECO:0000259" key="3">
    <source>
        <dbReference type="PROSITE" id="PS50853"/>
    </source>
</evidence>
<feature type="chain" id="PRO_5047485667" evidence="1">
    <location>
        <begin position="20"/>
        <end position="2562"/>
    </location>
</feature>
<dbReference type="RefSeq" id="WP_186845752.1">
    <property type="nucleotide sequence ID" value="NZ_JACOME010000002.1"/>
</dbReference>
<evidence type="ECO:0000313" key="4">
    <source>
        <dbReference type="EMBL" id="MBC3846640.1"/>
    </source>
</evidence>
<dbReference type="InterPro" id="IPR013783">
    <property type="entry name" value="Ig-like_fold"/>
</dbReference>
<dbReference type="PROSITE" id="PS50853">
    <property type="entry name" value="FN3"/>
    <property type="match status" value="1"/>
</dbReference>
<dbReference type="InterPro" id="IPR005046">
    <property type="entry name" value="DUF285"/>
</dbReference>
<dbReference type="SUPFAM" id="SSF49299">
    <property type="entry name" value="PKD domain"/>
    <property type="match status" value="2"/>
</dbReference>
<dbReference type="PROSITE" id="PS50093">
    <property type="entry name" value="PKD"/>
    <property type="match status" value="2"/>
</dbReference>
<dbReference type="InterPro" id="IPR036116">
    <property type="entry name" value="FN3_sf"/>
</dbReference>
<feature type="signal peptide" evidence="1">
    <location>
        <begin position="1"/>
        <end position="19"/>
    </location>
</feature>